<dbReference type="Gene3D" id="3.40.367.20">
    <property type="match status" value="1"/>
</dbReference>
<evidence type="ECO:0000313" key="14">
    <source>
        <dbReference type="Proteomes" id="UP000036700"/>
    </source>
</evidence>
<dbReference type="NCBIfam" id="NF010701">
    <property type="entry name" value="PRK14101.1"/>
    <property type="match status" value="1"/>
</dbReference>
<keyword evidence="2 10" id="KW-0808">Transferase</keyword>
<feature type="domain" description="SIS" evidence="12">
    <location>
        <begin position="462"/>
        <end position="601"/>
    </location>
</feature>
<dbReference type="InterPro" id="IPR003836">
    <property type="entry name" value="Glucokinase"/>
</dbReference>
<comment type="similarity">
    <text evidence="10">Belongs to the bacterial glucokinase family.</text>
</comment>
<protein>
    <recommendedName>
        <fullName evidence="10">Glucokinase</fullName>
        <ecNumber evidence="10">2.7.1.2</ecNumber>
    </recommendedName>
    <alternativeName>
        <fullName evidence="10">Glucose kinase</fullName>
    </alternativeName>
</protein>
<comment type="similarity">
    <text evidence="1">In the N-terminal section; belongs to the bacterial glucokinase family.</text>
</comment>
<dbReference type="GO" id="GO:0005524">
    <property type="term" value="F:ATP binding"/>
    <property type="evidence" value="ECO:0007669"/>
    <property type="project" value="UniProtKB-UniRule"/>
</dbReference>
<dbReference type="InterPro" id="IPR043129">
    <property type="entry name" value="ATPase_NBD"/>
</dbReference>
<dbReference type="InterPro" id="IPR035472">
    <property type="entry name" value="RpiR-like_SIS"/>
</dbReference>
<dbReference type="EMBL" id="CP011568">
    <property type="protein sequence ID" value="AKJ70155.1"/>
    <property type="molecule type" value="Genomic_DNA"/>
</dbReference>
<dbReference type="Gene3D" id="3.30.420.40">
    <property type="match status" value="1"/>
</dbReference>
<feature type="domain" description="HTH rpiR-type" evidence="11">
    <location>
        <begin position="342"/>
        <end position="418"/>
    </location>
</feature>
<dbReference type="KEGG" id="ptx:ABW99_20025"/>
<dbReference type="PATRIC" id="fig|445709.3.peg.4200"/>
<dbReference type="GO" id="GO:0003700">
    <property type="term" value="F:DNA-binding transcription factor activity"/>
    <property type="evidence" value="ECO:0007669"/>
    <property type="project" value="InterPro"/>
</dbReference>
<accession>A0A0G3ET66</accession>
<evidence type="ECO:0000256" key="6">
    <source>
        <dbReference type="ARBA" id="ARBA00023152"/>
    </source>
</evidence>
<reference evidence="14" key="1">
    <citation type="submission" date="2015-06" db="EMBL/GenBank/DDBJ databases">
        <authorList>
            <person name="Lim Y.L."/>
            <person name="Ee R."/>
            <person name="Yong D."/>
            <person name="How K.Y."/>
            <person name="Yin W.F."/>
            <person name="Chan K.G."/>
        </authorList>
    </citation>
    <scope>NUCLEOTIDE SEQUENCE [LARGE SCALE GENOMIC DNA]</scope>
    <source>
        <strain evidence="14">DSM 25325</strain>
    </source>
</reference>
<evidence type="ECO:0000256" key="1">
    <source>
        <dbReference type="ARBA" id="ARBA00007693"/>
    </source>
</evidence>
<keyword evidence="10" id="KW-0547">Nucleotide-binding</keyword>
<dbReference type="Gene3D" id="3.40.50.10490">
    <property type="entry name" value="Glucose-6-phosphate isomerase like protein, domain 1"/>
    <property type="match status" value="1"/>
</dbReference>
<dbReference type="GO" id="GO:0005536">
    <property type="term" value="F:D-glucose binding"/>
    <property type="evidence" value="ECO:0007669"/>
    <property type="project" value="InterPro"/>
</dbReference>
<dbReference type="SUPFAM" id="SSF46689">
    <property type="entry name" value="Homeodomain-like"/>
    <property type="match status" value="1"/>
</dbReference>
<evidence type="ECO:0000256" key="4">
    <source>
        <dbReference type="ARBA" id="ARBA00023015"/>
    </source>
</evidence>
<gene>
    <name evidence="10" type="primary">glk</name>
    <name evidence="13" type="ORF">ABW99_20025</name>
</gene>
<keyword evidence="10" id="KW-0067">ATP-binding</keyword>
<dbReference type="PANTHER" id="PTHR47690">
    <property type="entry name" value="GLUCOKINASE"/>
    <property type="match status" value="1"/>
</dbReference>
<dbReference type="Gene3D" id="1.10.10.10">
    <property type="entry name" value="Winged helix-like DNA-binding domain superfamily/Winged helix DNA-binding domain"/>
    <property type="match status" value="1"/>
</dbReference>
<keyword evidence="6 10" id="KW-0324">Glycolysis</keyword>
<dbReference type="PROSITE" id="PS51071">
    <property type="entry name" value="HTH_RPIR"/>
    <property type="match status" value="1"/>
</dbReference>
<dbReference type="NCBIfam" id="TIGR00749">
    <property type="entry name" value="glk"/>
    <property type="match status" value="1"/>
</dbReference>
<evidence type="ECO:0000313" key="13">
    <source>
        <dbReference type="EMBL" id="AKJ70155.1"/>
    </source>
</evidence>
<dbReference type="InterPro" id="IPR001347">
    <property type="entry name" value="SIS_dom"/>
</dbReference>
<keyword evidence="8" id="KW-0511">Multifunctional enzyme</keyword>
<dbReference type="GO" id="GO:0004340">
    <property type="term" value="F:glucokinase activity"/>
    <property type="evidence" value="ECO:0007669"/>
    <property type="project" value="UniProtKB-UniRule"/>
</dbReference>
<dbReference type="CDD" id="cd05013">
    <property type="entry name" value="SIS_RpiR"/>
    <property type="match status" value="1"/>
</dbReference>
<evidence type="ECO:0000256" key="7">
    <source>
        <dbReference type="ARBA" id="ARBA00023163"/>
    </source>
</evidence>
<dbReference type="InterPro" id="IPR046348">
    <property type="entry name" value="SIS_dom_sf"/>
</dbReference>
<dbReference type="CDD" id="cd24008">
    <property type="entry name" value="ASKHA_NBD_GLK"/>
    <property type="match status" value="1"/>
</dbReference>
<keyword evidence="14" id="KW-1185">Reference proteome</keyword>
<evidence type="ECO:0000256" key="5">
    <source>
        <dbReference type="ARBA" id="ARBA00023125"/>
    </source>
</evidence>
<keyword evidence="3 10" id="KW-0418">Kinase</keyword>
<dbReference type="InterPro" id="IPR000281">
    <property type="entry name" value="HTH_RpiR"/>
</dbReference>
<keyword evidence="10" id="KW-0963">Cytoplasm</keyword>
<evidence type="ECO:0000256" key="2">
    <source>
        <dbReference type="ARBA" id="ARBA00022679"/>
    </source>
</evidence>
<dbReference type="RefSeq" id="WP_047216088.1">
    <property type="nucleotide sequence ID" value="NZ_CP011568.3"/>
</dbReference>
<dbReference type="InterPro" id="IPR009057">
    <property type="entry name" value="Homeodomain-like_sf"/>
</dbReference>
<keyword evidence="5" id="KW-0238">DNA-binding</keyword>
<sequence length="651" mass="69414">MSIGVPKHERAGGRARAPRLLADVGGTNARFTLEFEPGQWRHIKVYPCADYAGLAEVIQAYLRDAADVLDGTRVTHAAVAIATPIDGDEVAMTNHNWRFSIEQTRTTLSLDTLLVVNDFAALAMAVPRLDEHQRVPVGGGSARPGSVIGVLGPGTGLGVSGLVPAGERWIPLDSEGGHANFSPADARELAVLQYAWQTHEHVSFERLVSGPGIALVYQALAAQHQRRAEPLETADIVKRGLAGQCDLCMEAVECFCGMLGTFAGNVAITLGARGGVYIGGGVVPHLGDYFARSPFRARFEAKGRFTDYLAQVPTFVIADPYPAFLGVSAILADHLRGGTPGGALVERVQHMQSKLSPAERRVADLMINHPRTLIGDPVGEIARKANVSQPTVIRFCRSLGCQGLTDFKLKLAGELIGSLPVGQSRVRLGDAASDFGSKVLDNTMSAILQMREHLNFDALEQAIDRLHRAHRIEFYGLGNSGIVAQDAHYKFFRFGIPTIAYHDPYLQAASAALLRQGDVVVMVSNSGKSEELLRLADQVLRAGASVIALTTRGTPLAKKASVALETDHLEMRDSHLSMISRILHLLMIDILAVGVAIRKASPVLDSAGQGEDEHGGALPNAARDAADAVLEWLSHGAASGEAVQQGAIGAS</sequence>
<dbReference type="STRING" id="445709.ABW99_20025"/>
<dbReference type="PROSITE" id="PS51464">
    <property type="entry name" value="SIS"/>
    <property type="match status" value="1"/>
</dbReference>
<keyword evidence="7" id="KW-0804">Transcription</keyword>
<organism evidence="13 14">
    <name type="scientific">Pandoraea thiooxydans</name>
    <dbReference type="NCBI Taxonomy" id="445709"/>
    <lineage>
        <taxon>Bacteria</taxon>
        <taxon>Pseudomonadati</taxon>
        <taxon>Pseudomonadota</taxon>
        <taxon>Betaproteobacteria</taxon>
        <taxon>Burkholderiales</taxon>
        <taxon>Burkholderiaceae</taxon>
        <taxon>Pandoraea</taxon>
    </lineage>
</organism>
<dbReference type="SUPFAM" id="SSF53067">
    <property type="entry name" value="Actin-like ATPase domain"/>
    <property type="match status" value="1"/>
</dbReference>
<evidence type="ECO:0000259" key="11">
    <source>
        <dbReference type="PROSITE" id="PS51071"/>
    </source>
</evidence>
<dbReference type="NCBIfam" id="NF001416">
    <property type="entry name" value="PRK00292.1-3"/>
    <property type="match status" value="1"/>
</dbReference>
<evidence type="ECO:0000256" key="9">
    <source>
        <dbReference type="ARBA" id="ARBA00049060"/>
    </source>
</evidence>
<dbReference type="Pfam" id="PF01418">
    <property type="entry name" value="HTH_6"/>
    <property type="match status" value="1"/>
</dbReference>
<evidence type="ECO:0000259" key="12">
    <source>
        <dbReference type="PROSITE" id="PS51464"/>
    </source>
</evidence>
<dbReference type="EC" id="2.7.1.2" evidence="10"/>
<dbReference type="GO" id="GO:0003677">
    <property type="term" value="F:DNA binding"/>
    <property type="evidence" value="ECO:0007669"/>
    <property type="project" value="UniProtKB-KW"/>
</dbReference>
<dbReference type="GO" id="GO:0005829">
    <property type="term" value="C:cytosol"/>
    <property type="evidence" value="ECO:0007669"/>
    <property type="project" value="TreeGrafter"/>
</dbReference>
<evidence type="ECO:0000256" key="3">
    <source>
        <dbReference type="ARBA" id="ARBA00022777"/>
    </source>
</evidence>
<feature type="binding site" evidence="10">
    <location>
        <begin position="22"/>
        <end position="27"/>
    </location>
    <ligand>
        <name>ATP</name>
        <dbReference type="ChEBI" id="CHEBI:30616"/>
    </ligand>
</feature>
<evidence type="ECO:0000256" key="8">
    <source>
        <dbReference type="ARBA" id="ARBA00023268"/>
    </source>
</evidence>
<dbReference type="Pfam" id="PF02685">
    <property type="entry name" value="Glucokinase"/>
    <property type="match status" value="1"/>
</dbReference>
<comment type="catalytic activity">
    <reaction evidence="9 10">
        <text>D-glucose + ATP = D-glucose 6-phosphate + ADP + H(+)</text>
        <dbReference type="Rhea" id="RHEA:17825"/>
        <dbReference type="ChEBI" id="CHEBI:4167"/>
        <dbReference type="ChEBI" id="CHEBI:15378"/>
        <dbReference type="ChEBI" id="CHEBI:30616"/>
        <dbReference type="ChEBI" id="CHEBI:61548"/>
        <dbReference type="ChEBI" id="CHEBI:456216"/>
        <dbReference type="EC" id="2.7.1.2"/>
    </reaction>
</comment>
<dbReference type="OrthoDB" id="257751at2"/>
<name>A0A0G3ET66_9BURK</name>
<keyword evidence="4" id="KW-0805">Transcription regulation</keyword>
<proteinExistence type="inferred from homology"/>
<dbReference type="AlphaFoldDB" id="A0A0G3ET66"/>
<dbReference type="Pfam" id="PF01380">
    <property type="entry name" value="SIS"/>
    <property type="match status" value="1"/>
</dbReference>
<comment type="subcellular location">
    <subcellularLocation>
        <location evidence="10">Cytoplasm</location>
    </subcellularLocation>
</comment>
<evidence type="ECO:0000256" key="10">
    <source>
        <dbReference type="HAMAP-Rule" id="MF_00524"/>
    </source>
</evidence>
<dbReference type="InterPro" id="IPR036388">
    <property type="entry name" value="WH-like_DNA-bd_sf"/>
</dbReference>
<dbReference type="PANTHER" id="PTHR47690:SF1">
    <property type="entry name" value="GLUCOKINASE"/>
    <property type="match status" value="1"/>
</dbReference>
<dbReference type="Proteomes" id="UP000036700">
    <property type="component" value="Chromosome"/>
</dbReference>
<dbReference type="PROSITE" id="PS00356">
    <property type="entry name" value="HTH_LACI_1"/>
    <property type="match status" value="1"/>
</dbReference>
<dbReference type="InterPro" id="IPR050201">
    <property type="entry name" value="Bacterial_glucokinase"/>
</dbReference>
<dbReference type="SUPFAM" id="SSF53697">
    <property type="entry name" value="SIS domain"/>
    <property type="match status" value="1"/>
</dbReference>
<dbReference type="HAMAP" id="MF_00524">
    <property type="entry name" value="Glucokinase"/>
    <property type="match status" value="1"/>
</dbReference>
<dbReference type="GO" id="GO:0006096">
    <property type="term" value="P:glycolytic process"/>
    <property type="evidence" value="ECO:0007669"/>
    <property type="project" value="UniProtKB-UniRule"/>
</dbReference>